<evidence type="ECO:0000256" key="8">
    <source>
        <dbReference type="ARBA" id="ARBA00023242"/>
    </source>
</evidence>
<dbReference type="Pfam" id="PF23096">
    <property type="entry name" value="HEAT_PSME4"/>
    <property type="match status" value="1"/>
</dbReference>
<dbReference type="Pfam" id="PF11919">
    <property type="entry name" value="PSME4_C"/>
    <property type="match status" value="1"/>
</dbReference>
<protein>
    <recommendedName>
        <fullName evidence="16">ARM repeat-containing protein</fullName>
    </recommendedName>
</protein>
<proteinExistence type="inferred from homology"/>
<keyword evidence="7" id="KW-0234">DNA repair</keyword>
<keyword evidence="5" id="KW-0677">Repeat</keyword>
<feature type="domain" description="Proteasome activator complex subunit 4-like HEAT repeat-like" evidence="13">
    <location>
        <begin position="1509"/>
        <end position="1665"/>
    </location>
</feature>
<dbReference type="InterPro" id="IPR055455">
    <property type="entry name" value="HEAT_PSME4"/>
</dbReference>
<evidence type="ECO:0008006" key="16">
    <source>
        <dbReference type="Google" id="ProtNLM"/>
    </source>
</evidence>
<dbReference type="Proteomes" id="UP000193067">
    <property type="component" value="Unassembled WGS sequence"/>
</dbReference>
<keyword evidence="4" id="KW-0963">Cytoplasm</keyword>
<comment type="similarity">
    <text evidence="3">Belongs to the BLM10 family.</text>
</comment>
<evidence type="ECO:0000313" key="15">
    <source>
        <dbReference type="Proteomes" id="UP000193067"/>
    </source>
</evidence>
<dbReference type="GO" id="GO:0010499">
    <property type="term" value="P:proteasomal ubiquitin-independent protein catabolic process"/>
    <property type="evidence" value="ECO:0007669"/>
    <property type="project" value="TreeGrafter"/>
</dbReference>
<dbReference type="SUPFAM" id="SSF48371">
    <property type="entry name" value="ARM repeat"/>
    <property type="match status" value="2"/>
</dbReference>
<dbReference type="InterPro" id="IPR016024">
    <property type="entry name" value="ARM-type_fold"/>
</dbReference>
<dbReference type="Gene3D" id="1.25.10.10">
    <property type="entry name" value="Leucine-rich Repeat Variant"/>
    <property type="match status" value="1"/>
</dbReference>
<dbReference type="GO" id="GO:0016504">
    <property type="term" value="F:peptidase activator activity"/>
    <property type="evidence" value="ECO:0007669"/>
    <property type="project" value="InterPro"/>
</dbReference>
<dbReference type="GO" id="GO:0006281">
    <property type="term" value="P:DNA repair"/>
    <property type="evidence" value="ECO:0007669"/>
    <property type="project" value="UniProtKB-KW"/>
</dbReference>
<feature type="domain" description="Proteasome activator Blm10 middle HEAT repeats region" evidence="12">
    <location>
        <begin position="487"/>
        <end position="1021"/>
    </location>
</feature>
<feature type="non-terminal residue" evidence="14">
    <location>
        <position position="2048"/>
    </location>
</feature>
<evidence type="ECO:0000256" key="5">
    <source>
        <dbReference type="ARBA" id="ARBA00022737"/>
    </source>
</evidence>
<dbReference type="InterPro" id="IPR011989">
    <property type="entry name" value="ARM-like"/>
</dbReference>
<evidence type="ECO:0000256" key="1">
    <source>
        <dbReference type="ARBA" id="ARBA00004324"/>
    </source>
</evidence>
<dbReference type="Pfam" id="PF16507">
    <property type="entry name" value="HEAT_PSME4_mid"/>
    <property type="match status" value="1"/>
</dbReference>
<dbReference type="GO" id="GO:0005829">
    <property type="term" value="C:cytosol"/>
    <property type="evidence" value="ECO:0007669"/>
    <property type="project" value="TreeGrafter"/>
</dbReference>
<evidence type="ECO:0000256" key="2">
    <source>
        <dbReference type="ARBA" id="ARBA00004496"/>
    </source>
</evidence>
<dbReference type="GO" id="GO:0070628">
    <property type="term" value="F:proteasome binding"/>
    <property type="evidence" value="ECO:0007669"/>
    <property type="project" value="InterPro"/>
</dbReference>
<dbReference type="STRING" id="1353009.A0A1Y2IZD9"/>
<gene>
    <name evidence="14" type="ORF">PYCCODRAFT_1383974</name>
</gene>
<evidence type="ECO:0000256" key="7">
    <source>
        <dbReference type="ARBA" id="ARBA00023204"/>
    </source>
</evidence>
<dbReference type="PANTHER" id="PTHR32170:SF3">
    <property type="entry name" value="PROTEASOME ACTIVATOR COMPLEX SUBUNIT 4"/>
    <property type="match status" value="1"/>
</dbReference>
<evidence type="ECO:0000256" key="3">
    <source>
        <dbReference type="ARBA" id="ARBA00005739"/>
    </source>
</evidence>
<evidence type="ECO:0000256" key="10">
    <source>
        <dbReference type="SAM" id="MobiDB-lite"/>
    </source>
</evidence>
<keyword evidence="9" id="KW-0175">Coiled coil</keyword>
<organism evidence="14 15">
    <name type="scientific">Trametes coccinea (strain BRFM310)</name>
    <name type="common">Pycnoporus coccineus</name>
    <dbReference type="NCBI Taxonomy" id="1353009"/>
    <lineage>
        <taxon>Eukaryota</taxon>
        <taxon>Fungi</taxon>
        <taxon>Dikarya</taxon>
        <taxon>Basidiomycota</taxon>
        <taxon>Agaricomycotina</taxon>
        <taxon>Agaricomycetes</taxon>
        <taxon>Polyporales</taxon>
        <taxon>Polyporaceae</taxon>
        <taxon>Trametes</taxon>
    </lineage>
</organism>
<dbReference type="PANTHER" id="PTHR32170">
    <property type="entry name" value="PROTEASOME ACTIVATOR COMPLEX SUBUNIT 4"/>
    <property type="match status" value="1"/>
</dbReference>
<feature type="compositionally biased region" description="Basic and acidic residues" evidence="10">
    <location>
        <begin position="329"/>
        <end position="343"/>
    </location>
</feature>
<keyword evidence="8" id="KW-0539">Nucleus</keyword>
<feature type="domain" description="Proteasome activator complex subunit 4 C-terminal" evidence="11">
    <location>
        <begin position="1962"/>
        <end position="2048"/>
    </location>
</feature>
<sequence length="2048" mass="233879">MEALRAPQRKARRHKWCTAAIGCSPALTSRSQAHLCLFRSSHTHLPTTTYTLAMNIPDVSTLSIRDTGPPLSSPQVPDDIMNSEDRYMVKLQNYAKSIPYSIEPNSKMQQMLDFILLRIAQCVEAKDYDPGLLQWDSMLTYWCMLKYPIPKEKRIAIIKIYFNVCTTPGMPNHVVAACADGLQVLGRSRKKLSIEDMRLPWLPIYKILSKDLFLTRRQFEISQTSWYMGYIADNVRRFFHPAAIDEMLSTFLPMMNGTNLNSILASQYYMLTFLPLSHPQSYLPMLFRVWESINSYMFDDRMLQFLARLAEMHVDPTVSDPQRIAEIPDDARSEGEGRPNWPKDDLESKWRWSGLFSDVGIFSETEWNYIMAKCMASMEIPLADAGSLTTGPNADGQATFEMNRLPKPNWRIASLARIFVYSMAPDGMPSPASTAPTPVFTPTTSGASTPLPQENGGLGDYLSSPLGKGNRLKAKTYLAGCKALDSLAKLIASTESFFHPTNSGSWTSDLSAFIKYIVYDFNKRWYEEQQPDCKTPSHRRLTREIRRELVKCLRTVTLLAMFSQDNSTVANIQSCMKSMSIMEPDLILHPILERAVPALEALVETHRTIAVIKALGAIAPAMVCRHVYYPGAKHLIPILDLLLPGIDLNDPPKTFCTTSFISEVAQYIKFGELANSDVQMGDGVDLVPKTSTELPVLEIEHFPEGVELGSDARLSNGEEDAILRDTAGTFADWVSSFLRRVILLFENLPEEGPNGTAGGATEVQLVDAVSGAFSQICVHLSEPLYDMVLGFVYDYATQNVRSNAVRAIHQLVECVANANPQKTLDRFLPFCERSIRTELEHGASSLRITSSHSTPLPSDATLHWNLAILRGAMYNDGRVTLKYRDQLISLFKLLNEKTYSKRGYSSSGKLLCSTLLTLSHTYPLENKFVNPDEWNSEDFKINHHKYWGKLYRPEDVKLTWHVPNAEEIDFVLRIFREVIEPVLDKLHGLLEPGITRDEVWRNDFCRHLSFVRNAFSGIPTFAKEVISPEEFKSALESSDILFEIPEMIATIEPLNSGFALSDPADPRHQYISGLRRKFGEFLHKASVSLQQQGEENTVDAVHGLLRSIRTYLLEYGDSRDRQAYYLQSDRYQNEMNIARHYAGQKVWPRALYVRRARLYHAARLRWNSIERKRGPLEDLLVDDVTQWSMWNYATGRLTSQALLESLCNTFDGVRRRCLPTLYKALEPGTEDDRMKGALWTLNLSVFAKYASGEPTLATEFVKKIFSCQHNEKAHCVASLAETCLSNFGEPNHVIYDVENSDLNETTRALKSLVRANAEHEKLIERCRKQRVERLSIMNRAIADTTESLLEIANNSRTHWRYAIVAVRLLRTLVRRDAPLKADHVRYLFEKTHDSNASMVTQYSQRAVMKISRFIKLRSLARGPVDLALEQNHNPLRRKVPVIDFSRGSTERALQQYRKPLDLDRARQEPLIRDKIGSGWLAWDKTVDYFLAPDPLKSTFQPWSGGSDEAVEAIRALASQSSFWKGLSTHYATESSSDVILQDNLCCVKSIFQLLDDEPFDALKPIVEELMADKDKNKQRAAAEFIAGMIAGSKHWPTEAQLKLWKWFTPMINTIFSQKSNESLSVWSSFFEHVFYNKDPRRLQPIVDRIMEEFENVDFNGESTFEIIQVLCFFRAFYEQLGIKFAPWVDDVLNRCWSELKCEHEDVLAYFSEIFAFCGKVMWRPNLSLLTPETFVRECRTSPRFADIMGSRGTFYEERVMELVKQFPVWRKERLPGVRAFQSTYDRVGILVCKWLFQLIHDTNAISAFDCILPLMPELIRFTEVNDNDELAYRAKLLMVRMCGVIIPRQFVDPILDEIFTAITSFPSWKVRLKILPLVQVFYFRQSFLISDAKLVEMVEVICRCLDDEVVEVREMAATTLSGILRLSPRRSIIALKDRFVRLIKNSKLPQDRKSPTYSIALRQLHAAILGVCALIDSYPYTIERWMPELLTNVLAEHTYDPIPISTTVRKCASTFRKTHQDTWHEDSKKFTEEQLAALSTLLSGSSYC</sequence>
<reference evidence="14 15" key="1">
    <citation type="journal article" date="2015" name="Biotechnol. Biofuels">
        <title>Enhanced degradation of softwood versus hardwood by the white-rot fungus Pycnoporus coccineus.</title>
        <authorList>
            <person name="Couturier M."/>
            <person name="Navarro D."/>
            <person name="Chevret D."/>
            <person name="Henrissat B."/>
            <person name="Piumi F."/>
            <person name="Ruiz-Duenas F.J."/>
            <person name="Martinez A.T."/>
            <person name="Grigoriev I.V."/>
            <person name="Riley R."/>
            <person name="Lipzen A."/>
            <person name="Berrin J.G."/>
            <person name="Master E.R."/>
            <person name="Rosso M.N."/>
        </authorList>
    </citation>
    <scope>NUCLEOTIDE SEQUENCE [LARGE SCALE GENOMIC DNA]</scope>
    <source>
        <strain evidence="14 15">BRFM310</strain>
    </source>
</reference>
<dbReference type="EMBL" id="KZ084091">
    <property type="protein sequence ID" value="OSD05954.1"/>
    <property type="molecule type" value="Genomic_DNA"/>
</dbReference>
<dbReference type="OrthoDB" id="17907at2759"/>
<evidence type="ECO:0000313" key="14">
    <source>
        <dbReference type="EMBL" id="OSD05954.1"/>
    </source>
</evidence>
<evidence type="ECO:0000259" key="13">
    <source>
        <dbReference type="Pfam" id="PF23096"/>
    </source>
</evidence>
<evidence type="ECO:0000259" key="12">
    <source>
        <dbReference type="Pfam" id="PF16507"/>
    </source>
</evidence>
<feature type="coiled-coil region" evidence="9">
    <location>
        <begin position="1302"/>
        <end position="1332"/>
    </location>
</feature>
<dbReference type="InterPro" id="IPR032430">
    <property type="entry name" value="Blm10_mid"/>
</dbReference>
<dbReference type="InterPro" id="IPR035309">
    <property type="entry name" value="PSME4"/>
</dbReference>
<evidence type="ECO:0000256" key="4">
    <source>
        <dbReference type="ARBA" id="ARBA00022490"/>
    </source>
</evidence>
<evidence type="ECO:0000256" key="9">
    <source>
        <dbReference type="SAM" id="Coils"/>
    </source>
</evidence>
<keyword evidence="6" id="KW-0227">DNA damage</keyword>
<feature type="region of interest" description="Disordered" evidence="10">
    <location>
        <begin position="320"/>
        <end position="343"/>
    </location>
</feature>
<keyword evidence="15" id="KW-1185">Reference proteome</keyword>
<evidence type="ECO:0000259" key="11">
    <source>
        <dbReference type="Pfam" id="PF11919"/>
    </source>
</evidence>
<dbReference type="InterPro" id="IPR021843">
    <property type="entry name" value="PSME4_C"/>
</dbReference>
<dbReference type="GO" id="GO:0016607">
    <property type="term" value="C:nuclear speck"/>
    <property type="evidence" value="ECO:0007669"/>
    <property type="project" value="UniProtKB-SubCell"/>
</dbReference>
<evidence type="ECO:0000256" key="6">
    <source>
        <dbReference type="ARBA" id="ARBA00022763"/>
    </source>
</evidence>
<accession>A0A1Y2IZD9</accession>
<comment type="subcellular location">
    <subcellularLocation>
        <location evidence="2">Cytoplasm</location>
    </subcellularLocation>
    <subcellularLocation>
        <location evidence="1">Nucleus speckle</location>
    </subcellularLocation>
</comment>
<name>A0A1Y2IZD9_TRAC3</name>